<dbReference type="AlphaFoldDB" id="A0A1H7SXY8"/>
<dbReference type="RefSeq" id="WP_089911424.1">
    <property type="nucleotide sequence ID" value="NZ_FOBB01000002.1"/>
</dbReference>
<dbReference type="EMBL" id="FOBB01000002">
    <property type="protein sequence ID" value="SEL76824.1"/>
    <property type="molecule type" value="Genomic_DNA"/>
</dbReference>
<evidence type="ECO:0000259" key="1">
    <source>
        <dbReference type="Pfam" id="PF17989"/>
    </source>
</evidence>
<evidence type="ECO:0000313" key="3">
    <source>
        <dbReference type="Proteomes" id="UP000198984"/>
    </source>
</evidence>
<gene>
    <name evidence="2" type="ORF">SAMN04488505_1021066</name>
</gene>
<dbReference type="Proteomes" id="UP000198984">
    <property type="component" value="Unassembled WGS sequence"/>
</dbReference>
<dbReference type="Gene3D" id="3.30.420.40">
    <property type="match status" value="2"/>
</dbReference>
<dbReference type="InterPro" id="IPR043129">
    <property type="entry name" value="ATPase_NBD"/>
</dbReference>
<dbReference type="OrthoDB" id="627216at2"/>
<dbReference type="Pfam" id="PF17989">
    <property type="entry name" value="ALP_N"/>
    <property type="match status" value="1"/>
</dbReference>
<reference evidence="2 3" key="1">
    <citation type="submission" date="2016-10" db="EMBL/GenBank/DDBJ databases">
        <authorList>
            <person name="de Groot N.N."/>
        </authorList>
    </citation>
    <scope>NUCLEOTIDE SEQUENCE [LARGE SCALE GENOMIC DNA]</scope>
    <source>
        <strain evidence="2 3">DSM 21039</strain>
    </source>
</reference>
<dbReference type="STRING" id="573321.SAMN04488505_1021066"/>
<feature type="domain" description="Actin-like protein N-terminal" evidence="1">
    <location>
        <begin position="5"/>
        <end position="144"/>
    </location>
</feature>
<dbReference type="SUPFAM" id="SSF53067">
    <property type="entry name" value="Actin-like ATPase domain"/>
    <property type="match status" value="2"/>
</dbReference>
<evidence type="ECO:0000313" key="2">
    <source>
        <dbReference type="EMBL" id="SEL76824.1"/>
    </source>
</evidence>
<dbReference type="InterPro" id="IPR040607">
    <property type="entry name" value="ALP_N"/>
</dbReference>
<accession>A0A1H7SXY8</accession>
<protein>
    <recommendedName>
        <fullName evidence="1">Actin-like protein N-terminal domain-containing protein</fullName>
    </recommendedName>
</protein>
<keyword evidence="3" id="KW-1185">Reference proteome</keyword>
<proteinExistence type="predicted"/>
<sequence>MKASTISFPSVFETAFGNTENSSRDLLNGIKVKKDDTWYMVGNLAKRGGINPGRITNAAPLEVDYDILFKAAMVNIADKVQQPMSITMGFPFSTYNIYKQAAEQFLSKRHFLIEYDTQTFNTKGAVKKAMLDVEKYEIIPEIVGGIIGLKKTIGDPNLDNFIAVSFGFGTIEGGMATGDGLINRTCFSSHGIKYAINNLARELNKKYYLDMKNEHQLDDAFMKGSIFTNRKRIDLKEARKEVLTQYYREVVSPLMRNYFTDLDFEQCGKIYLMGGGAHYRELTDAFVEEFRDFIPVEVAPSPESLMSIGYLYNSLRISDDKPQRSVGVDLGNASSIISIFDEEKVNLSGSATASAIN</sequence>
<name>A0A1H7SXY8_9BACT</name>
<organism evidence="2 3">
    <name type="scientific">Chitinophaga rupis</name>
    <dbReference type="NCBI Taxonomy" id="573321"/>
    <lineage>
        <taxon>Bacteria</taxon>
        <taxon>Pseudomonadati</taxon>
        <taxon>Bacteroidota</taxon>
        <taxon>Chitinophagia</taxon>
        <taxon>Chitinophagales</taxon>
        <taxon>Chitinophagaceae</taxon>
        <taxon>Chitinophaga</taxon>
    </lineage>
</organism>